<keyword evidence="1" id="KW-1133">Transmembrane helix</keyword>
<proteinExistence type="predicted"/>
<keyword evidence="1" id="KW-0472">Membrane</keyword>
<evidence type="ECO:0000313" key="2">
    <source>
        <dbReference type="EMBL" id="KKB09187.1"/>
    </source>
</evidence>
<dbReference type="Proteomes" id="UP000033649">
    <property type="component" value="Unassembled WGS sequence"/>
</dbReference>
<gene>
    <name evidence="2" type="ORF">VE26_04120</name>
</gene>
<protein>
    <submittedName>
        <fullName evidence="2">Uncharacterized protein</fullName>
    </submittedName>
</protein>
<keyword evidence="3" id="KW-1185">Reference proteome</keyword>
<sequence>MARPAESFLQHFRRDFAASTPQPTYGEIVSGQIGALAYLGCISSAECVAGCPLENTSVPLRWQEVALPLVTITVLILLKYVPLTEHLPLARAAGVVAFGYAAFLALRLVQPEEGIMVEGGWAELRPSLVEYFACYGAAALAAILLFAVIVMGSIADPTQLIATYIAVILLASGALGIGIAGLFTSTRWDNRQVRHRSAMGRETVLDWSDVRAVRPNWRGITISAGNGRITFSQFHGGAAQLATHAATRAKRNAEAASKAFAL</sequence>
<dbReference type="PATRIC" id="fig|429727.3.peg.856"/>
<feature type="transmembrane region" description="Helical" evidence="1">
    <location>
        <begin position="161"/>
        <end position="184"/>
    </location>
</feature>
<dbReference type="AlphaFoldDB" id="A0A0F5FLW0"/>
<dbReference type="STRING" id="429727.VE26_04120"/>
<accession>A0A0F5FLW0</accession>
<organism evidence="2 3">
    <name type="scientific">Devosia chinhatensis</name>
    <dbReference type="NCBI Taxonomy" id="429727"/>
    <lineage>
        <taxon>Bacteria</taxon>
        <taxon>Pseudomonadati</taxon>
        <taxon>Pseudomonadota</taxon>
        <taxon>Alphaproteobacteria</taxon>
        <taxon>Hyphomicrobiales</taxon>
        <taxon>Devosiaceae</taxon>
        <taxon>Devosia</taxon>
    </lineage>
</organism>
<feature type="transmembrane region" description="Helical" evidence="1">
    <location>
        <begin position="129"/>
        <end position="155"/>
    </location>
</feature>
<evidence type="ECO:0000313" key="3">
    <source>
        <dbReference type="Proteomes" id="UP000033649"/>
    </source>
</evidence>
<name>A0A0F5FLW0_9HYPH</name>
<reference evidence="2 3" key="1">
    <citation type="submission" date="2015-03" db="EMBL/GenBank/DDBJ databases">
        <authorList>
            <person name="Hassan Y."/>
            <person name="Lepp D."/>
            <person name="Li X.-Z."/>
            <person name="Zhou T."/>
        </authorList>
    </citation>
    <scope>NUCLEOTIDE SEQUENCE [LARGE SCALE GENOMIC DNA]</scope>
    <source>
        <strain evidence="2 3">IPL18</strain>
    </source>
</reference>
<evidence type="ECO:0000256" key="1">
    <source>
        <dbReference type="SAM" id="Phobius"/>
    </source>
</evidence>
<dbReference type="EMBL" id="JZEY01000054">
    <property type="protein sequence ID" value="KKB09187.1"/>
    <property type="molecule type" value="Genomic_DNA"/>
</dbReference>
<comment type="caution">
    <text evidence="2">The sequence shown here is derived from an EMBL/GenBank/DDBJ whole genome shotgun (WGS) entry which is preliminary data.</text>
</comment>
<feature type="transmembrane region" description="Helical" evidence="1">
    <location>
        <begin position="89"/>
        <end position="109"/>
    </location>
</feature>
<keyword evidence="1" id="KW-0812">Transmembrane</keyword>